<dbReference type="EMBL" id="CH408077">
    <property type="protein sequence ID" value="EEQ38049.1"/>
    <property type="molecule type" value="Genomic_DNA"/>
</dbReference>
<protein>
    <submittedName>
        <fullName evidence="1">Uncharacterized protein</fullName>
    </submittedName>
</protein>
<evidence type="ECO:0000313" key="1">
    <source>
        <dbReference type="EMBL" id="EEQ38049.1"/>
    </source>
</evidence>
<name>C4Y1T9_CLAL4</name>
<gene>
    <name evidence="1" type="ORF">CLUG_02171</name>
</gene>
<dbReference type="Proteomes" id="UP000007703">
    <property type="component" value="Unassembled WGS sequence"/>
</dbReference>
<dbReference type="AlphaFoldDB" id="C4Y1T9"/>
<dbReference type="HOGENOM" id="CLU_1635202_0_0_1"/>
<sequence length="162" mass="18279">MRTAPSGSWRLQCGRSRGSAAYGCRCSRWRCGASWPWARSAYRQWPSRGIVRSRPMLRLAWQCPKYKSLKICLANQRVSSTWKYLPSTGWWPCVIVPAASSPWELGRAKNAAENSISSSASTIPKKLPKTTLPYRLAHCVFMAKLMRCRPKSCARVRTGLAL</sequence>
<dbReference type="VEuPathDB" id="FungiDB:CLUG_02171"/>
<accession>C4Y1T9</accession>
<organism evidence="1 2">
    <name type="scientific">Clavispora lusitaniae (strain ATCC 42720)</name>
    <name type="common">Yeast</name>
    <name type="synonym">Candida lusitaniae</name>
    <dbReference type="NCBI Taxonomy" id="306902"/>
    <lineage>
        <taxon>Eukaryota</taxon>
        <taxon>Fungi</taxon>
        <taxon>Dikarya</taxon>
        <taxon>Ascomycota</taxon>
        <taxon>Saccharomycotina</taxon>
        <taxon>Pichiomycetes</taxon>
        <taxon>Metschnikowiaceae</taxon>
        <taxon>Clavispora</taxon>
    </lineage>
</organism>
<dbReference type="KEGG" id="clu:CLUG_02171"/>
<evidence type="ECO:0000313" key="2">
    <source>
        <dbReference type="Proteomes" id="UP000007703"/>
    </source>
</evidence>
<dbReference type="InParanoid" id="C4Y1T9"/>
<reference evidence="1 2" key="1">
    <citation type="journal article" date="2009" name="Nature">
        <title>Evolution of pathogenicity and sexual reproduction in eight Candida genomes.</title>
        <authorList>
            <person name="Butler G."/>
            <person name="Rasmussen M.D."/>
            <person name="Lin M.F."/>
            <person name="Santos M.A."/>
            <person name="Sakthikumar S."/>
            <person name="Munro C.A."/>
            <person name="Rheinbay E."/>
            <person name="Grabherr M."/>
            <person name="Forche A."/>
            <person name="Reedy J.L."/>
            <person name="Agrafioti I."/>
            <person name="Arnaud M.B."/>
            <person name="Bates S."/>
            <person name="Brown A.J."/>
            <person name="Brunke S."/>
            <person name="Costanzo M.C."/>
            <person name="Fitzpatrick D.A."/>
            <person name="de Groot P.W."/>
            <person name="Harris D."/>
            <person name="Hoyer L.L."/>
            <person name="Hube B."/>
            <person name="Klis F.M."/>
            <person name="Kodira C."/>
            <person name="Lennard N."/>
            <person name="Logue M.E."/>
            <person name="Martin R."/>
            <person name="Neiman A.M."/>
            <person name="Nikolaou E."/>
            <person name="Quail M.A."/>
            <person name="Quinn J."/>
            <person name="Santos M.C."/>
            <person name="Schmitzberger F.F."/>
            <person name="Sherlock G."/>
            <person name="Shah P."/>
            <person name="Silverstein K.A."/>
            <person name="Skrzypek M.S."/>
            <person name="Soll D."/>
            <person name="Staggs R."/>
            <person name="Stansfield I."/>
            <person name="Stumpf M.P."/>
            <person name="Sudbery P.E."/>
            <person name="Srikantha T."/>
            <person name="Zeng Q."/>
            <person name="Berman J."/>
            <person name="Berriman M."/>
            <person name="Heitman J."/>
            <person name="Gow N.A."/>
            <person name="Lorenz M.C."/>
            <person name="Birren B.W."/>
            <person name="Kellis M."/>
            <person name="Cuomo C.A."/>
        </authorList>
    </citation>
    <scope>NUCLEOTIDE SEQUENCE [LARGE SCALE GENOMIC DNA]</scope>
    <source>
        <strain evidence="1 2">ATCC 42720</strain>
    </source>
</reference>
<proteinExistence type="predicted"/>